<protein>
    <submittedName>
        <fullName evidence="4">SSXT-like protein</fullName>
    </submittedName>
</protein>
<accession>A0A103XEK8</accession>
<reference evidence="4 5" key="1">
    <citation type="journal article" date="2016" name="Sci. Rep.">
        <title>The genome sequence of the outbreeding globe artichoke constructed de novo incorporating a phase-aware low-pass sequencing strategy of F1 progeny.</title>
        <authorList>
            <person name="Scaglione D."/>
            <person name="Reyes-Chin-Wo S."/>
            <person name="Acquadro A."/>
            <person name="Froenicke L."/>
            <person name="Portis E."/>
            <person name="Beitel C."/>
            <person name="Tirone M."/>
            <person name="Mauro R."/>
            <person name="Lo Monaco A."/>
            <person name="Mauromicale G."/>
            <person name="Faccioli P."/>
            <person name="Cattivelli L."/>
            <person name="Rieseberg L."/>
            <person name="Michelmore R."/>
            <person name="Lanteri S."/>
        </authorList>
    </citation>
    <scope>NUCLEOTIDE SEQUENCE [LARGE SCALE GENOMIC DNA]</scope>
    <source>
        <strain evidence="4">2C</strain>
    </source>
</reference>
<evidence type="ECO:0000256" key="1">
    <source>
        <dbReference type="ARBA" id="ARBA00007945"/>
    </source>
</evidence>
<dbReference type="InterPro" id="IPR007726">
    <property type="entry name" value="SS18_N"/>
</dbReference>
<evidence type="ECO:0000259" key="3">
    <source>
        <dbReference type="Pfam" id="PF05030"/>
    </source>
</evidence>
<evidence type="ECO:0000313" key="5">
    <source>
        <dbReference type="Proteomes" id="UP000243975"/>
    </source>
</evidence>
<evidence type="ECO:0000313" key="4">
    <source>
        <dbReference type="EMBL" id="KVH89312.1"/>
    </source>
</evidence>
<organism evidence="4 5">
    <name type="scientific">Cynara cardunculus var. scolymus</name>
    <name type="common">Globe artichoke</name>
    <name type="synonym">Cynara scolymus</name>
    <dbReference type="NCBI Taxonomy" id="59895"/>
    <lineage>
        <taxon>Eukaryota</taxon>
        <taxon>Viridiplantae</taxon>
        <taxon>Streptophyta</taxon>
        <taxon>Embryophyta</taxon>
        <taxon>Tracheophyta</taxon>
        <taxon>Spermatophyta</taxon>
        <taxon>Magnoliopsida</taxon>
        <taxon>eudicotyledons</taxon>
        <taxon>Gunneridae</taxon>
        <taxon>Pentapetalae</taxon>
        <taxon>asterids</taxon>
        <taxon>campanulids</taxon>
        <taxon>Asterales</taxon>
        <taxon>Asteraceae</taxon>
        <taxon>Carduoideae</taxon>
        <taxon>Cardueae</taxon>
        <taxon>Carduinae</taxon>
        <taxon>Cynara</taxon>
    </lineage>
</organism>
<sequence>MKQPMIQNPMMSSSFPPTNITTDQIQKFLDENKQLILAIMNNQNLGKLAECAQYQALLQKNLMYLAAIADAQPPTPTPAPTPTPTISSQMTPVPHLGMQQQGGFYMQQQQHHPQAVMAHQPSGFPPQMAAMQFNSPQGIQAQMGGISGGPMHGEPTLRASAPTDVWRGGNSMQDGGGADGAKDGHGSAASGSEEAK</sequence>
<proteinExistence type="inferred from homology"/>
<comment type="caution">
    <text evidence="4">The sequence shown here is derived from an EMBL/GenBank/DDBJ whole genome shotgun (WGS) entry which is preliminary data.</text>
</comment>
<comment type="similarity">
    <text evidence="1">Belongs to the SS18 family.</text>
</comment>
<dbReference type="Proteomes" id="UP000243975">
    <property type="component" value="Unassembled WGS sequence"/>
</dbReference>
<dbReference type="Pfam" id="PF05030">
    <property type="entry name" value="SSXT"/>
    <property type="match status" value="1"/>
</dbReference>
<feature type="domain" description="SS18 N-terminal" evidence="3">
    <location>
        <begin position="19"/>
        <end position="73"/>
    </location>
</feature>
<dbReference type="EMBL" id="LEKV01005252">
    <property type="protein sequence ID" value="KVH89312.1"/>
    <property type="molecule type" value="Genomic_DNA"/>
</dbReference>
<evidence type="ECO:0000256" key="2">
    <source>
        <dbReference type="SAM" id="MobiDB-lite"/>
    </source>
</evidence>
<feature type="region of interest" description="Disordered" evidence="2">
    <location>
        <begin position="147"/>
        <end position="196"/>
    </location>
</feature>
<dbReference type="Gramene" id="KVH89312">
    <property type="protein sequence ID" value="KVH89312"/>
    <property type="gene ID" value="Ccrd_008701"/>
</dbReference>
<keyword evidence="5" id="KW-1185">Reference proteome</keyword>
<name>A0A103XEK8_CYNCS</name>
<dbReference type="STRING" id="59895.A0A103XEK8"/>
<dbReference type="AlphaFoldDB" id="A0A103XEK8"/>
<gene>
    <name evidence="4" type="ORF">Ccrd_008701</name>
</gene>
<feature type="compositionally biased region" description="Low complexity" evidence="2">
    <location>
        <begin position="186"/>
        <end position="196"/>
    </location>
</feature>